<organism evidence="1 2">
    <name type="scientific">Araneus ventricosus</name>
    <name type="common">Orbweaver spider</name>
    <name type="synonym">Epeira ventricosa</name>
    <dbReference type="NCBI Taxonomy" id="182803"/>
    <lineage>
        <taxon>Eukaryota</taxon>
        <taxon>Metazoa</taxon>
        <taxon>Ecdysozoa</taxon>
        <taxon>Arthropoda</taxon>
        <taxon>Chelicerata</taxon>
        <taxon>Arachnida</taxon>
        <taxon>Araneae</taxon>
        <taxon>Araneomorphae</taxon>
        <taxon>Entelegynae</taxon>
        <taxon>Araneoidea</taxon>
        <taxon>Araneidae</taxon>
        <taxon>Araneus</taxon>
    </lineage>
</organism>
<evidence type="ECO:0000313" key="1">
    <source>
        <dbReference type="EMBL" id="GBM91642.1"/>
    </source>
</evidence>
<gene>
    <name evidence="1" type="ORF">AVEN_84492_1</name>
</gene>
<evidence type="ECO:0000313" key="2">
    <source>
        <dbReference type="Proteomes" id="UP000499080"/>
    </source>
</evidence>
<accession>A0A4Y2JQM8</accession>
<name>A0A4Y2JQM8_ARAVE</name>
<protein>
    <submittedName>
        <fullName evidence="1">Uncharacterized protein</fullName>
    </submittedName>
</protein>
<feature type="non-terminal residue" evidence="1">
    <location>
        <position position="1"/>
    </location>
</feature>
<sequence>RLFLLASLKSGLFERKRHKLNSPNLHVHLSHHPAPCYNLLLRSAEMNCGGQGKLDPLLHLSPKRSQNVTFPQKKPTASDWPSVLLRGNF</sequence>
<comment type="caution">
    <text evidence="1">The sequence shown here is derived from an EMBL/GenBank/DDBJ whole genome shotgun (WGS) entry which is preliminary data.</text>
</comment>
<dbReference type="AlphaFoldDB" id="A0A4Y2JQM8"/>
<dbReference type="EMBL" id="BGPR01111298">
    <property type="protein sequence ID" value="GBM91642.1"/>
    <property type="molecule type" value="Genomic_DNA"/>
</dbReference>
<dbReference type="Proteomes" id="UP000499080">
    <property type="component" value="Unassembled WGS sequence"/>
</dbReference>
<reference evidence="1 2" key="1">
    <citation type="journal article" date="2019" name="Sci. Rep.">
        <title>Orb-weaving spider Araneus ventricosus genome elucidates the spidroin gene catalogue.</title>
        <authorList>
            <person name="Kono N."/>
            <person name="Nakamura H."/>
            <person name="Ohtoshi R."/>
            <person name="Moran D.A.P."/>
            <person name="Shinohara A."/>
            <person name="Yoshida Y."/>
            <person name="Fujiwara M."/>
            <person name="Mori M."/>
            <person name="Tomita M."/>
            <person name="Arakawa K."/>
        </authorList>
    </citation>
    <scope>NUCLEOTIDE SEQUENCE [LARGE SCALE GENOMIC DNA]</scope>
</reference>
<keyword evidence="2" id="KW-1185">Reference proteome</keyword>
<proteinExistence type="predicted"/>